<dbReference type="InterPro" id="IPR001423">
    <property type="entry name" value="LysoPLipase_patatin_CS"/>
</dbReference>
<evidence type="ECO:0000256" key="1">
    <source>
        <dbReference type="ARBA" id="ARBA00006636"/>
    </source>
</evidence>
<dbReference type="GO" id="GO:0016042">
    <property type="term" value="P:lipid catabolic process"/>
    <property type="evidence" value="ECO:0007669"/>
    <property type="project" value="UniProtKB-UniRule"/>
</dbReference>
<feature type="domain" description="PNPLA" evidence="6">
    <location>
        <begin position="11"/>
        <end position="172"/>
    </location>
</feature>
<evidence type="ECO:0000259" key="6">
    <source>
        <dbReference type="PROSITE" id="PS51635"/>
    </source>
</evidence>
<evidence type="ECO:0000256" key="2">
    <source>
        <dbReference type="ARBA" id="ARBA00022801"/>
    </source>
</evidence>
<dbReference type="PANTHER" id="PTHR14226:SF76">
    <property type="entry name" value="NTE FAMILY PROTEIN RSSA"/>
    <property type="match status" value="1"/>
</dbReference>
<comment type="caution">
    <text evidence="5">Lacks conserved residue(s) required for the propagation of feature annotation.</text>
</comment>
<dbReference type="PANTHER" id="PTHR14226">
    <property type="entry name" value="NEUROPATHY TARGET ESTERASE/SWISS CHEESE D.MELANOGASTER"/>
    <property type="match status" value="1"/>
</dbReference>
<reference evidence="7" key="1">
    <citation type="submission" date="2020-04" db="EMBL/GenBank/DDBJ databases">
        <authorList>
            <person name="Zhang T."/>
        </authorList>
    </citation>
    <scope>NUCLEOTIDE SEQUENCE</scope>
    <source>
        <strain evidence="7">HKST-UBA11</strain>
    </source>
</reference>
<proteinExistence type="inferred from homology"/>
<dbReference type="EMBL" id="JAGQLH010000017">
    <property type="protein sequence ID" value="MCA9385397.1"/>
    <property type="molecule type" value="Genomic_DNA"/>
</dbReference>
<dbReference type="InterPro" id="IPR002641">
    <property type="entry name" value="PNPLA_dom"/>
</dbReference>
<comment type="similarity">
    <text evidence="1">Belongs to the NTE family.</text>
</comment>
<dbReference type="CDD" id="cd07205">
    <property type="entry name" value="Pat_PNPLA6_PNPLA7_NTE1_like"/>
    <property type="match status" value="1"/>
</dbReference>
<dbReference type="PROSITE" id="PS51635">
    <property type="entry name" value="PNPLA"/>
    <property type="match status" value="1"/>
</dbReference>
<dbReference type="SUPFAM" id="SSF52151">
    <property type="entry name" value="FabD/lysophospholipase-like"/>
    <property type="match status" value="1"/>
</dbReference>
<accession>A0A955L7F0</accession>
<keyword evidence="2 5" id="KW-0378">Hydrolase</keyword>
<sequence>MKHKKRPTIGLALGSGGARGLAHIGVIKALLEAEIPIDLIAGTSAGAVIGGMYAFNKDIYAVESFWNNVNYPELFKMFIDPSVGSGLIKGKRAKAFSESFFGKITIEKLLIPFVAVATDIVTGTTVELKKGVLSDAIRISTSVPLMFEPVKKGKKILVDGGLTQPIPVESARALGADIVIAVNIDSAFFSEKNQYRGEKLPSMRDMAKSTIQLLRYSLAEAGCKDADIVVKPNLPITYLRGWLDSDELIHEGEIAMKAMLPELKKLLA</sequence>
<keyword evidence="3 5" id="KW-0442">Lipid degradation</keyword>
<feature type="active site" description="Nucleophile" evidence="5">
    <location>
        <position position="44"/>
    </location>
</feature>
<evidence type="ECO:0000313" key="7">
    <source>
        <dbReference type="EMBL" id="MCA9385397.1"/>
    </source>
</evidence>
<dbReference type="Gene3D" id="3.40.1090.10">
    <property type="entry name" value="Cytosolic phospholipase A2 catalytic domain"/>
    <property type="match status" value="2"/>
</dbReference>
<feature type="short sequence motif" description="GXSXG" evidence="5">
    <location>
        <begin position="42"/>
        <end position="46"/>
    </location>
</feature>
<evidence type="ECO:0000256" key="3">
    <source>
        <dbReference type="ARBA" id="ARBA00022963"/>
    </source>
</evidence>
<organism evidence="7 8">
    <name type="scientific">Candidatus Dojkabacteria bacterium</name>
    <dbReference type="NCBI Taxonomy" id="2099670"/>
    <lineage>
        <taxon>Bacteria</taxon>
        <taxon>Candidatus Dojkabacteria</taxon>
    </lineage>
</organism>
<evidence type="ECO:0000256" key="4">
    <source>
        <dbReference type="ARBA" id="ARBA00023098"/>
    </source>
</evidence>
<reference evidence="7" key="2">
    <citation type="journal article" date="2021" name="Microbiome">
        <title>Successional dynamics and alternative stable states in a saline activated sludge microbial community over 9 years.</title>
        <authorList>
            <person name="Wang Y."/>
            <person name="Ye J."/>
            <person name="Ju F."/>
            <person name="Liu L."/>
            <person name="Boyd J.A."/>
            <person name="Deng Y."/>
            <person name="Parks D.H."/>
            <person name="Jiang X."/>
            <person name="Yin X."/>
            <person name="Woodcroft B.J."/>
            <person name="Tyson G.W."/>
            <person name="Hugenholtz P."/>
            <person name="Polz M.F."/>
            <person name="Zhang T."/>
        </authorList>
    </citation>
    <scope>NUCLEOTIDE SEQUENCE</scope>
    <source>
        <strain evidence="7">HKST-UBA11</strain>
    </source>
</reference>
<dbReference type="PROSITE" id="PS01237">
    <property type="entry name" value="UPF0028"/>
    <property type="match status" value="1"/>
</dbReference>
<comment type="caution">
    <text evidence="7">The sequence shown here is derived from an EMBL/GenBank/DDBJ whole genome shotgun (WGS) entry which is preliminary data.</text>
</comment>
<feature type="active site" description="Proton acceptor" evidence="5">
    <location>
        <position position="159"/>
    </location>
</feature>
<dbReference type="GO" id="GO:0004622">
    <property type="term" value="F:phosphatidylcholine lysophospholipase activity"/>
    <property type="evidence" value="ECO:0007669"/>
    <property type="project" value="InterPro"/>
</dbReference>
<protein>
    <submittedName>
        <fullName evidence="7">Patatin-like phospholipase family protein</fullName>
    </submittedName>
</protein>
<evidence type="ECO:0000313" key="8">
    <source>
        <dbReference type="Proteomes" id="UP000754563"/>
    </source>
</evidence>
<dbReference type="InterPro" id="IPR016035">
    <property type="entry name" value="Acyl_Trfase/lysoPLipase"/>
</dbReference>
<dbReference type="InterPro" id="IPR050301">
    <property type="entry name" value="NTE"/>
</dbReference>
<feature type="short sequence motif" description="DGA/G" evidence="5">
    <location>
        <begin position="159"/>
        <end position="161"/>
    </location>
</feature>
<dbReference type="Pfam" id="PF01734">
    <property type="entry name" value="Patatin"/>
    <property type="match status" value="1"/>
</dbReference>
<keyword evidence="4 5" id="KW-0443">Lipid metabolism</keyword>
<dbReference type="GO" id="GO:0046470">
    <property type="term" value="P:phosphatidylcholine metabolic process"/>
    <property type="evidence" value="ECO:0007669"/>
    <property type="project" value="InterPro"/>
</dbReference>
<dbReference type="Proteomes" id="UP000754563">
    <property type="component" value="Unassembled WGS sequence"/>
</dbReference>
<evidence type="ECO:0000256" key="5">
    <source>
        <dbReference type="PROSITE-ProRule" id="PRU01161"/>
    </source>
</evidence>
<gene>
    <name evidence="7" type="ORF">KC717_01990</name>
</gene>
<dbReference type="AlphaFoldDB" id="A0A955L7F0"/>
<name>A0A955L7F0_9BACT</name>